<organism evidence="3 4">
    <name type="scientific">Acer saccharum</name>
    <name type="common">Sugar maple</name>
    <dbReference type="NCBI Taxonomy" id="4024"/>
    <lineage>
        <taxon>Eukaryota</taxon>
        <taxon>Viridiplantae</taxon>
        <taxon>Streptophyta</taxon>
        <taxon>Embryophyta</taxon>
        <taxon>Tracheophyta</taxon>
        <taxon>Spermatophyta</taxon>
        <taxon>Magnoliopsida</taxon>
        <taxon>eudicotyledons</taxon>
        <taxon>Gunneridae</taxon>
        <taxon>Pentapetalae</taxon>
        <taxon>rosids</taxon>
        <taxon>malvids</taxon>
        <taxon>Sapindales</taxon>
        <taxon>Sapindaceae</taxon>
        <taxon>Hippocastanoideae</taxon>
        <taxon>Acereae</taxon>
        <taxon>Acer</taxon>
    </lineage>
</organism>
<dbReference type="InterPro" id="IPR043502">
    <property type="entry name" value="DNA/RNA_pol_sf"/>
</dbReference>
<evidence type="ECO:0000259" key="2">
    <source>
        <dbReference type="Pfam" id="PF07727"/>
    </source>
</evidence>
<evidence type="ECO:0000313" key="3">
    <source>
        <dbReference type="EMBL" id="KAK0590274.1"/>
    </source>
</evidence>
<keyword evidence="4" id="KW-1185">Reference proteome</keyword>
<reference evidence="3" key="1">
    <citation type="journal article" date="2022" name="Plant J.">
        <title>Strategies of tolerance reflected in two North American maple genomes.</title>
        <authorList>
            <person name="McEvoy S.L."/>
            <person name="Sezen U.U."/>
            <person name="Trouern-Trend A."/>
            <person name="McMahon S.M."/>
            <person name="Schaberg P.G."/>
            <person name="Yang J."/>
            <person name="Wegrzyn J.L."/>
            <person name="Swenson N.G."/>
        </authorList>
    </citation>
    <scope>NUCLEOTIDE SEQUENCE</scope>
    <source>
        <strain evidence="3">NS2018</strain>
    </source>
</reference>
<gene>
    <name evidence="3" type="ORF">LWI29_024799</name>
</gene>
<reference evidence="3" key="2">
    <citation type="submission" date="2023-06" db="EMBL/GenBank/DDBJ databases">
        <authorList>
            <person name="Swenson N.G."/>
            <person name="Wegrzyn J.L."/>
            <person name="Mcevoy S.L."/>
        </authorList>
    </citation>
    <scope>NUCLEOTIDE SEQUENCE</scope>
    <source>
        <strain evidence="3">NS2018</strain>
        <tissue evidence="3">Leaf</tissue>
    </source>
</reference>
<dbReference type="PANTHER" id="PTHR11439">
    <property type="entry name" value="GAG-POL-RELATED RETROTRANSPOSON"/>
    <property type="match status" value="1"/>
</dbReference>
<dbReference type="SUPFAM" id="SSF56672">
    <property type="entry name" value="DNA/RNA polymerases"/>
    <property type="match status" value="1"/>
</dbReference>
<accession>A0AA39VLI0</accession>
<feature type="domain" description="Reverse transcriptase Ty1/copia-type" evidence="2">
    <location>
        <begin position="164"/>
        <end position="233"/>
    </location>
</feature>
<feature type="domain" description="Reverse transcriptase Ty1/copia-type" evidence="2">
    <location>
        <begin position="235"/>
        <end position="382"/>
    </location>
</feature>
<feature type="region of interest" description="Disordered" evidence="1">
    <location>
        <begin position="1"/>
        <end position="22"/>
    </location>
</feature>
<dbReference type="AlphaFoldDB" id="A0AA39VLI0"/>
<sequence length="496" mass="56780">MVPDLTDSSPWGETLLCEDPNQDNYPTTELLVYTRRKSHTNREQPHLIQDQSAFPRSDLDPLTDKHKLGNISDSQPIFITHLPSTSQPNVFSDLDIPIANRKGVQKCTIHLIAKYLSYHRLSENYKAFTSKISHLLIPRNIQEALGHPNWKVAVMKEMNALAKNKTWVVDELPKGKKTVGCKWVFTNKCRADRFLERHKACLVAKCFTQTYDLDYQENFAPVAKINTIRILLSAFMDPPPRLEGEFKNGKVCRLVKSLYGLKQSPRAWFEKFGKVVRRFGYNQSQGDHTLFFKRSSGGKKAILIVYVDDIIMTSDDIEEIGRLKRLLAQEFEVKDLGDLKYFLGMEFARSKRGIFVSQRKYILDLLGEIGMTGCRAVETPIEPNLKLEAAKPESQVDREQYQRLVGKLIYLAHTRPDISFEVNMVSQFMHSLGPEHNEAALRILRYLKRTPGKGLLFANRGHFQVEVFTDADWSGSVIDKRSRFGYCTFVGGNLVT</sequence>
<dbReference type="PANTHER" id="PTHR11439:SF440">
    <property type="entry name" value="INTEGRASE CATALYTIC DOMAIN-CONTAINING PROTEIN"/>
    <property type="match status" value="1"/>
</dbReference>
<feature type="region of interest" description="Disordered" evidence="1">
    <location>
        <begin position="38"/>
        <end position="57"/>
    </location>
</feature>
<dbReference type="Proteomes" id="UP001168877">
    <property type="component" value="Unassembled WGS sequence"/>
</dbReference>
<name>A0AA39VLI0_ACESA</name>
<dbReference type="EMBL" id="JAUESC010000381">
    <property type="protein sequence ID" value="KAK0590274.1"/>
    <property type="molecule type" value="Genomic_DNA"/>
</dbReference>
<protein>
    <recommendedName>
        <fullName evidence="2">Reverse transcriptase Ty1/copia-type domain-containing protein</fullName>
    </recommendedName>
</protein>
<dbReference type="InterPro" id="IPR013103">
    <property type="entry name" value="RVT_2"/>
</dbReference>
<dbReference type="Pfam" id="PF07727">
    <property type="entry name" value="RVT_2"/>
    <property type="match status" value="2"/>
</dbReference>
<evidence type="ECO:0000256" key="1">
    <source>
        <dbReference type="SAM" id="MobiDB-lite"/>
    </source>
</evidence>
<proteinExistence type="predicted"/>
<feature type="compositionally biased region" description="Polar residues" evidence="1">
    <location>
        <begin position="1"/>
        <end position="11"/>
    </location>
</feature>
<evidence type="ECO:0000313" key="4">
    <source>
        <dbReference type="Proteomes" id="UP001168877"/>
    </source>
</evidence>
<comment type="caution">
    <text evidence="3">The sequence shown here is derived from an EMBL/GenBank/DDBJ whole genome shotgun (WGS) entry which is preliminary data.</text>
</comment>